<reference evidence="2" key="1">
    <citation type="submission" date="2016-11" db="UniProtKB">
        <authorList>
            <consortium name="WormBaseParasite"/>
        </authorList>
    </citation>
    <scope>IDENTIFICATION</scope>
</reference>
<dbReference type="Gene3D" id="3.40.390.10">
    <property type="entry name" value="Collagenase (Catalytic Domain)"/>
    <property type="match status" value="1"/>
</dbReference>
<dbReference type="WBParaSite" id="BXY_1369500.1">
    <property type="protein sequence ID" value="BXY_1369500.1"/>
    <property type="gene ID" value="BXY_1369500"/>
</dbReference>
<dbReference type="AlphaFoldDB" id="A0A1I7SKW3"/>
<dbReference type="Proteomes" id="UP000095284">
    <property type="component" value="Unplaced"/>
</dbReference>
<dbReference type="SUPFAM" id="SSF55486">
    <property type="entry name" value="Metalloproteases ('zincins'), catalytic domain"/>
    <property type="match status" value="1"/>
</dbReference>
<organism evidence="1 2">
    <name type="scientific">Bursaphelenchus xylophilus</name>
    <name type="common">Pinewood nematode worm</name>
    <name type="synonym">Aphelenchoides xylophilus</name>
    <dbReference type="NCBI Taxonomy" id="6326"/>
    <lineage>
        <taxon>Eukaryota</taxon>
        <taxon>Metazoa</taxon>
        <taxon>Ecdysozoa</taxon>
        <taxon>Nematoda</taxon>
        <taxon>Chromadorea</taxon>
        <taxon>Rhabditida</taxon>
        <taxon>Tylenchina</taxon>
        <taxon>Tylenchomorpha</taxon>
        <taxon>Aphelenchoidea</taxon>
        <taxon>Aphelenchoididae</taxon>
        <taxon>Bursaphelenchus</taxon>
    </lineage>
</organism>
<dbReference type="GO" id="GO:0008237">
    <property type="term" value="F:metallopeptidase activity"/>
    <property type="evidence" value="ECO:0007669"/>
    <property type="project" value="InterPro"/>
</dbReference>
<protein>
    <submittedName>
        <fullName evidence="2">Squalene/phytoene synthase</fullName>
    </submittedName>
</protein>
<name>A0A1I7SKW3_BURXY</name>
<evidence type="ECO:0000313" key="1">
    <source>
        <dbReference type="Proteomes" id="UP000095284"/>
    </source>
</evidence>
<evidence type="ECO:0000313" key="2">
    <source>
        <dbReference type="WBParaSite" id="BXY_1369500.1"/>
    </source>
</evidence>
<accession>A0A1I7SKW3</accession>
<proteinExistence type="predicted"/>
<dbReference type="InterPro" id="IPR024079">
    <property type="entry name" value="MetalloPept_cat_dom_sf"/>
</dbReference>
<sequence>MAKTLSETFGIAFLESDKDPDKEHRARWDCITKLYRQQCDPRGVDWCVHTQVAVHVGIRLAYSSYFALGNLSEPRLIPQFSNKQLFFINLAQTMGAWTMYHRLPAPVRVWGGIS</sequence>